<dbReference type="Pfam" id="PF00106">
    <property type="entry name" value="adh_short"/>
    <property type="match status" value="1"/>
</dbReference>
<proteinExistence type="predicted"/>
<evidence type="ECO:0000313" key="3">
    <source>
        <dbReference type="Proteomes" id="UP000203464"/>
    </source>
</evidence>
<dbReference type="Proteomes" id="UP000203464">
    <property type="component" value="Unassembled WGS sequence"/>
</dbReference>
<dbReference type="EMBL" id="FXYD01000001">
    <property type="protein sequence ID" value="SMX30885.1"/>
    <property type="molecule type" value="Genomic_DNA"/>
</dbReference>
<dbReference type="Gene3D" id="3.40.50.720">
    <property type="entry name" value="NAD(P)-binding Rossmann-like Domain"/>
    <property type="match status" value="1"/>
</dbReference>
<dbReference type="AlphaFoldDB" id="A0A238JK72"/>
<reference evidence="3" key="1">
    <citation type="submission" date="2017-05" db="EMBL/GenBank/DDBJ databases">
        <authorList>
            <person name="Rodrigo-Torres L."/>
            <person name="Arahal R. D."/>
            <person name="Lucena T."/>
        </authorList>
    </citation>
    <scope>NUCLEOTIDE SEQUENCE [LARGE SCALE GENOMIC DNA]</scope>
    <source>
        <strain evidence="3">CECT 8868</strain>
    </source>
</reference>
<dbReference type="PANTHER" id="PTHR43658:SF8">
    <property type="entry name" value="17-BETA-HYDROXYSTEROID DEHYDROGENASE 14-RELATED"/>
    <property type="match status" value="1"/>
</dbReference>
<keyword evidence="3" id="KW-1185">Reference proteome</keyword>
<name>A0A238JK72_9RHOB</name>
<dbReference type="EC" id="1.1.1.100" evidence="2"/>
<dbReference type="InterPro" id="IPR020904">
    <property type="entry name" value="Sc_DH/Rdtase_CS"/>
</dbReference>
<sequence>MKQMGIVVSGAASGLGRAVMENLAAQGYSIAALDLNEIAADQLPEGSKGYACDVSNASAVKATIAQVGQDFDAITGLVCCAGIAPGSKLVGRSGPHDADLFAKVMAVNVFGTFHLMAECAALMQGNEPDEDGQRGVIVTTASVAAFEGQIGQIAYAASKGAVAAMTLPAARELARTGIRAVSIAPGVFDTPMMQGMPEEVRASIAATVPFPPKLCDPQDFASLVHHIITNKTLNGEVIRLDGALRMAPK</sequence>
<keyword evidence="1 2" id="KW-0560">Oxidoreductase</keyword>
<dbReference type="PRINTS" id="PR00081">
    <property type="entry name" value="GDHRDH"/>
</dbReference>
<dbReference type="PROSITE" id="PS00061">
    <property type="entry name" value="ADH_SHORT"/>
    <property type="match status" value="1"/>
</dbReference>
<organism evidence="2 3">
    <name type="scientific">Octadecabacter ascidiaceicola</name>
    <dbReference type="NCBI Taxonomy" id="1655543"/>
    <lineage>
        <taxon>Bacteria</taxon>
        <taxon>Pseudomonadati</taxon>
        <taxon>Pseudomonadota</taxon>
        <taxon>Alphaproteobacteria</taxon>
        <taxon>Rhodobacterales</taxon>
        <taxon>Roseobacteraceae</taxon>
        <taxon>Octadecabacter</taxon>
    </lineage>
</organism>
<gene>
    <name evidence="2" type="primary">fabG_1</name>
    <name evidence="2" type="ORF">OCA8868_00081</name>
</gene>
<protein>
    <submittedName>
        <fullName evidence="2">3-oxoacyl-[acyl-carrier-protein] reductase FabG</fullName>
        <ecNumber evidence="2">1.1.1.100</ecNumber>
    </submittedName>
</protein>
<evidence type="ECO:0000256" key="1">
    <source>
        <dbReference type="ARBA" id="ARBA00023002"/>
    </source>
</evidence>
<dbReference type="RefSeq" id="WP_093994592.1">
    <property type="nucleotide sequence ID" value="NZ_FXYD01000001.1"/>
</dbReference>
<dbReference type="SUPFAM" id="SSF51735">
    <property type="entry name" value="NAD(P)-binding Rossmann-fold domains"/>
    <property type="match status" value="1"/>
</dbReference>
<dbReference type="PANTHER" id="PTHR43658">
    <property type="entry name" value="SHORT-CHAIN DEHYDROGENASE/REDUCTASE"/>
    <property type="match status" value="1"/>
</dbReference>
<dbReference type="GO" id="GO:0004316">
    <property type="term" value="F:3-oxoacyl-[acyl-carrier-protein] reductase (NADPH) activity"/>
    <property type="evidence" value="ECO:0007669"/>
    <property type="project" value="UniProtKB-EC"/>
</dbReference>
<accession>A0A238JK72</accession>
<dbReference type="OrthoDB" id="9795647at2"/>
<dbReference type="InterPro" id="IPR036291">
    <property type="entry name" value="NAD(P)-bd_dom_sf"/>
</dbReference>
<dbReference type="InterPro" id="IPR002347">
    <property type="entry name" value="SDR_fam"/>
</dbReference>
<evidence type="ECO:0000313" key="2">
    <source>
        <dbReference type="EMBL" id="SMX30885.1"/>
    </source>
</evidence>